<proteinExistence type="predicted"/>
<gene>
    <name evidence="2" type="ORF">B0H16DRAFT_1840441</name>
</gene>
<dbReference type="Proteomes" id="UP001215598">
    <property type="component" value="Unassembled WGS sequence"/>
</dbReference>
<dbReference type="EMBL" id="JARKIB010000616">
    <property type="protein sequence ID" value="KAJ7697105.1"/>
    <property type="molecule type" value="Genomic_DNA"/>
</dbReference>
<comment type="caution">
    <text evidence="2">The sequence shown here is derived from an EMBL/GenBank/DDBJ whole genome shotgun (WGS) entry which is preliminary data.</text>
</comment>
<evidence type="ECO:0000256" key="1">
    <source>
        <dbReference type="SAM" id="MobiDB-lite"/>
    </source>
</evidence>
<name>A0AAD7GLX3_9AGAR</name>
<accession>A0AAD7GLX3</accession>
<evidence type="ECO:0000313" key="3">
    <source>
        <dbReference type="Proteomes" id="UP001215598"/>
    </source>
</evidence>
<reference evidence="2" key="1">
    <citation type="submission" date="2023-03" db="EMBL/GenBank/DDBJ databases">
        <title>Massive genome expansion in bonnet fungi (Mycena s.s.) driven by repeated elements and novel gene families across ecological guilds.</title>
        <authorList>
            <consortium name="Lawrence Berkeley National Laboratory"/>
            <person name="Harder C.B."/>
            <person name="Miyauchi S."/>
            <person name="Viragh M."/>
            <person name="Kuo A."/>
            <person name="Thoen E."/>
            <person name="Andreopoulos B."/>
            <person name="Lu D."/>
            <person name="Skrede I."/>
            <person name="Drula E."/>
            <person name="Henrissat B."/>
            <person name="Morin E."/>
            <person name="Kohler A."/>
            <person name="Barry K."/>
            <person name="LaButti K."/>
            <person name="Morin E."/>
            <person name="Salamov A."/>
            <person name="Lipzen A."/>
            <person name="Mereny Z."/>
            <person name="Hegedus B."/>
            <person name="Baldrian P."/>
            <person name="Stursova M."/>
            <person name="Weitz H."/>
            <person name="Taylor A."/>
            <person name="Grigoriev I.V."/>
            <person name="Nagy L.G."/>
            <person name="Martin F."/>
            <person name="Kauserud H."/>
        </authorList>
    </citation>
    <scope>NUCLEOTIDE SEQUENCE</scope>
    <source>
        <strain evidence="2">CBHHK182m</strain>
    </source>
</reference>
<feature type="region of interest" description="Disordered" evidence="1">
    <location>
        <begin position="238"/>
        <end position="259"/>
    </location>
</feature>
<keyword evidence="3" id="KW-1185">Reference proteome</keyword>
<sequence>MQEEIKPPDFMLSRSFTRLELPLLSTLARIDLLTEITFPHSHPHLKLSTATLGTPISLHLVPRLQTLIIPPPSCRPSPALSLVARSRVRRRTHPHTALPALSSRVRGNGMYLVCTRRVPAPLPVSTLILILTYPTISLVLPRARARTHAARTQTVEVECRLAAHAHAVRGVRGKSHPIRHLPISPPRLHLPTLALIVAALTYTAAASHRRIESSANGSKLALGGDAAHAHVHVVCVRVESPHSSPSPSSSHSTLSLVPRHTARAVESRADCTTHAHAVRVRAHRVPARLRRVHCVRRRRVPAYIAAMCAGRVCSARGLVTVPVRFAARRLRAGSSAISRHIHNPLLPLPFRSSLQLRTSPPHVPP</sequence>
<organism evidence="2 3">
    <name type="scientific">Mycena metata</name>
    <dbReference type="NCBI Taxonomy" id="1033252"/>
    <lineage>
        <taxon>Eukaryota</taxon>
        <taxon>Fungi</taxon>
        <taxon>Dikarya</taxon>
        <taxon>Basidiomycota</taxon>
        <taxon>Agaricomycotina</taxon>
        <taxon>Agaricomycetes</taxon>
        <taxon>Agaricomycetidae</taxon>
        <taxon>Agaricales</taxon>
        <taxon>Marasmiineae</taxon>
        <taxon>Mycenaceae</taxon>
        <taxon>Mycena</taxon>
    </lineage>
</organism>
<evidence type="ECO:0000313" key="2">
    <source>
        <dbReference type="EMBL" id="KAJ7697105.1"/>
    </source>
</evidence>
<protein>
    <submittedName>
        <fullName evidence="2">Uncharacterized protein</fullName>
    </submittedName>
</protein>
<feature type="compositionally biased region" description="Low complexity" evidence="1">
    <location>
        <begin position="241"/>
        <end position="252"/>
    </location>
</feature>
<dbReference type="AlphaFoldDB" id="A0AAD7GLX3"/>